<dbReference type="AlphaFoldDB" id="A0A931HZU9"/>
<feature type="non-terminal residue" evidence="5">
    <location>
        <position position="1"/>
    </location>
</feature>
<evidence type="ECO:0000259" key="4">
    <source>
        <dbReference type="PROSITE" id="PS51123"/>
    </source>
</evidence>
<dbReference type="CDD" id="cd07185">
    <property type="entry name" value="OmpA_C-like"/>
    <property type="match status" value="1"/>
</dbReference>
<dbReference type="Gene3D" id="1.25.40.590">
    <property type="entry name" value="Type IV / VI secretion system, DotU"/>
    <property type="match status" value="1"/>
</dbReference>
<dbReference type="Pfam" id="PF09850">
    <property type="entry name" value="DotU"/>
    <property type="match status" value="1"/>
</dbReference>
<dbReference type="InterPro" id="IPR050330">
    <property type="entry name" value="Bact_OuterMem_StrucFunc"/>
</dbReference>
<evidence type="ECO:0000313" key="6">
    <source>
        <dbReference type="Proteomes" id="UP000631694"/>
    </source>
</evidence>
<accession>A0A931HZU9</accession>
<dbReference type="EMBL" id="JADZLT010000046">
    <property type="protein sequence ID" value="MBH0237510.1"/>
    <property type="molecule type" value="Genomic_DNA"/>
</dbReference>
<dbReference type="InterPro" id="IPR017733">
    <property type="entry name" value="OmpA-like_dom_proteobacteria"/>
</dbReference>
<keyword evidence="1 3" id="KW-0472">Membrane</keyword>
<dbReference type="InterPro" id="IPR036737">
    <property type="entry name" value="OmpA-like_sf"/>
</dbReference>
<proteinExistence type="predicted"/>
<dbReference type="NCBIfam" id="TIGR03350">
    <property type="entry name" value="type_VI_ompA"/>
    <property type="match status" value="1"/>
</dbReference>
<dbReference type="PANTHER" id="PTHR30329">
    <property type="entry name" value="STATOR ELEMENT OF FLAGELLAR MOTOR COMPLEX"/>
    <property type="match status" value="1"/>
</dbReference>
<dbReference type="PANTHER" id="PTHR30329:SF19">
    <property type="entry name" value="OUTER MEMBRANE PROTEIN, OMPA FAMILY"/>
    <property type="match status" value="1"/>
</dbReference>
<dbReference type="InterPro" id="IPR006665">
    <property type="entry name" value="OmpA-like"/>
</dbReference>
<gene>
    <name evidence="5" type="primary">tssL</name>
    <name evidence="5" type="ORF">I5731_06715</name>
</gene>
<dbReference type="Gene3D" id="3.30.1330.60">
    <property type="entry name" value="OmpA-like domain"/>
    <property type="match status" value="1"/>
</dbReference>
<evidence type="ECO:0000256" key="3">
    <source>
        <dbReference type="SAM" id="Phobius"/>
    </source>
</evidence>
<comment type="caution">
    <text evidence="5">The sequence shown here is derived from an EMBL/GenBank/DDBJ whole genome shotgun (WGS) entry which is preliminary data.</text>
</comment>
<feature type="compositionally biased region" description="Pro residues" evidence="2">
    <location>
        <begin position="1"/>
        <end position="23"/>
    </location>
</feature>
<dbReference type="GO" id="GO:0016020">
    <property type="term" value="C:membrane"/>
    <property type="evidence" value="ECO:0007669"/>
    <property type="project" value="UniProtKB-UniRule"/>
</dbReference>
<dbReference type="InterPro" id="IPR017732">
    <property type="entry name" value="T4/T6SS_DotU"/>
</dbReference>
<evidence type="ECO:0000256" key="2">
    <source>
        <dbReference type="SAM" id="MobiDB-lite"/>
    </source>
</evidence>
<evidence type="ECO:0000313" key="5">
    <source>
        <dbReference type="EMBL" id="MBH0237510.1"/>
    </source>
</evidence>
<organism evidence="5 6">
    <name type="scientific">Methylobrevis albus</name>
    <dbReference type="NCBI Taxonomy" id="2793297"/>
    <lineage>
        <taxon>Bacteria</taxon>
        <taxon>Pseudomonadati</taxon>
        <taxon>Pseudomonadota</taxon>
        <taxon>Alphaproteobacteria</taxon>
        <taxon>Hyphomicrobiales</taxon>
        <taxon>Pleomorphomonadaceae</taxon>
        <taxon>Methylobrevis</taxon>
    </lineage>
</organism>
<feature type="transmembrane region" description="Helical" evidence="3">
    <location>
        <begin position="257"/>
        <end position="277"/>
    </location>
</feature>
<feature type="compositionally biased region" description="Basic and acidic residues" evidence="2">
    <location>
        <begin position="456"/>
        <end position="469"/>
    </location>
</feature>
<sequence>WQPQPAPPPSPQPSYPAPPPPAAPAGWQQQQDSWMSGGQRAPAQPNLYEAPGAQAPIMPPTSGSHVRTDLATANANPIMRAASGLLLLLGRLRASLSRGHHAQLMDQVAQAVAQFEVDVRAAGVSPEQTVVAKYALCATADDIVQNLPGDDRHLWTQYSMLARYFGERTGGVRFFSELDRAKANPALNHHLLELFHACLCLGFEGVHRTSQAGAGALQQIRRDVYETIRRVRDKTIEDLSPHWRGQLLGAVKRGLSVPVWSVAVFAGVLLFAVYLALRAFLGDSAEVLAGEMNALHPDTEIGFVRLAPTPPPPAVEPAGSLTQLERIRGALTAEIDGGQIGVEQTSNVIVVRIANLALFESGQANVIPAFEPIAARLAAMLEQEAGFIRVIGHSDNVPIKTVTFPSNFVLSEARAKSVAELLKRGLSDPGRIEVEGKGADKPVASNKTAEGRAQNRRVEIVIPRERPEG</sequence>
<keyword evidence="3" id="KW-1133">Transmembrane helix</keyword>
<dbReference type="PROSITE" id="PS51123">
    <property type="entry name" value="OMPA_2"/>
    <property type="match status" value="1"/>
</dbReference>
<dbReference type="Pfam" id="PF00691">
    <property type="entry name" value="OmpA"/>
    <property type="match status" value="1"/>
</dbReference>
<reference evidence="5" key="1">
    <citation type="submission" date="2020-12" db="EMBL/GenBank/DDBJ databases">
        <title>Methylobrevis albus sp. nov., isolated from fresh water lack sediment.</title>
        <authorList>
            <person name="Zou Q."/>
        </authorList>
    </citation>
    <scope>NUCLEOTIDE SEQUENCE</scope>
    <source>
        <strain evidence="5">L22</strain>
    </source>
</reference>
<keyword evidence="6" id="KW-1185">Reference proteome</keyword>
<feature type="region of interest" description="Disordered" evidence="2">
    <location>
        <begin position="433"/>
        <end position="469"/>
    </location>
</feature>
<dbReference type="NCBIfam" id="TIGR03349">
    <property type="entry name" value="IV_VI_DotU"/>
    <property type="match status" value="1"/>
</dbReference>
<dbReference type="RefSeq" id="WP_197310609.1">
    <property type="nucleotide sequence ID" value="NZ_JADZLT010000046.1"/>
</dbReference>
<feature type="domain" description="OmpA-like" evidence="4">
    <location>
        <begin position="346"/>
        <end position="466"/>
    </location>
</feature>
<keyword evidence="3" id="KW-0812">Transmembrane</keyword>
<protein>
    <submittedName>
        <fullName evidence="5">Type VI secretion system protein TssL</fullName>
    </submittedName>
</protein>
<dbReference type="NCBIfam" id="NF038228">
    <property type="entry name" value="IcmH_DotU_IVB"/>
    <property type="match status" value="1"/>
</dbReference>
<dbReference type="Proteomes" id="UP000631694">
    <property type="component" value="Unassembled WGS sequence"/>
</dbReference>
<name>A0A931HZU9_9HYPH</name>
<dbReference type="SUPFAM" id="SSF103088">
    <property type="entry name" value="OmpA-like"/>
    <property type="match status" value="1"/>
</dbReference>
<evidence type="ECO:0000256" key="1">
    <source>
        <dbReference type="PROSITE-ProRule" id="PRU00473"/>
    </source>
</evidence>
<dbReference type="InterPro" id="IPR038522">
    <property type="entry name" value="T4/T6SS_DotU_sf"/>
</dbReference>
<feature type="region of interest" description="Disordered" evidence="2">
    <location>
        <begin position="1"/>
        <end position="65"/>
    </location>
</feature>